<protein>
    <submittedName>
        <fullName evidence="3">Membrane spanning protein</fullName>
    </submittedName>
</protein>
<dbReference type="Proteomes" id="UP000182373">
    <property type="component" value="Chromosome"/>
</dbReference>
<feature type="transmembrane region" description="Helical" evidence="1">
    <location>
        <begin position="179"/>
        <end position="201"/>
    </location>
</feature>
<evidence type="ECO:0000259" key="2">
    <source>
        <dbReference type="Pfam" id="PF06181"/>
    </source>
</evidence>
<gene>
    <name evidence="3" type="ORF">GbCGDNIH9_1244</name>
</gene>
<sequence length="398" mass="43941">MNLLVPYLGSWLELLFRWFHVVAGIAWIGESFYFVMLDRGLRSPPPDAASRGVAGEQWAVHGGGFYHMQRYRIAPPDLPHELHWSKWKAYATWLSGFALLSALYLAQPGLYLVDPDVMALPPYGASVLAVGFLIAGWVIYDGLCRLLGTRDLALSVAVGLFVIGASWAGTHLFSGRAAFLIVGAMLATIMAANVLMVIIPGQKTMVAAMMRGETPDPEPGRRGRQRSVHNTYFTLPVVFTMISNHYAFTFADHDRWVMLCAIMLAGALTRQFFVAWHEGRRVWALPVSASIIMAAVIVWRAPYPLPETEKNRAAAPSFSRIATIVQNRCTPCHSAHPTLMESAPAGLALDTATSIMANALRIQQQASVLKTMPLGNATHMTEEERSAMTRWVESMHHP</sequence>
<feature type="domain" description="Urate oxidase N-terminal" evidence="2">
    <location>
        <begin position="7"/>
        <end position="300"/>
    </location>
</feature>
<feature type="transmembrane region" description="Helical" evidence="1">
    <location>
        <begin position="283"/>
        <end position="302"/>
    </location>
</feature>
<name>A0AAC9K763_9PROT</name>
<dbReference type="AlphaFoldDB" id="A0AAC9K763"/>
<dbReference type="Pfam" id="PF06181">
    <property type="entry name" value="Urate_ox_N"/>
    <property type="match status" value="1"/>
</dbReference>
<feature type="transmembrane region" description="Helical" evidence="1">
    <location>
        <begin position="152"/>
        <end position="173"/>
    </location>
</feature>
<evidence type="ECO:0000313" key="3">
    <source>
        <dbReference type="EMBL" id="APH54541.1"/>
    </source>
</evidence>
<evidence type="ECO:0000313" key="4">
    <source>
        <dbReference type="Proteomes" id="UP000182373"/>
    </source>
</evidence>
<dbReference type="InterPro" id="IPR010389">
    <property type="entry name" value="Urate_ox_N"/>
</dbReference>
<keyword evidence="1" id="KW-1133">Transmembrane helix</keyword>
<feature type="transmembrane region" description="Helical" evidence="1">
    <location>
        <begin position="123"/>
        <end position="140"/>
    </location>
</feature>
<accession>A0AAC9K763</accession>
<dbReference type="EMBL" id="CP018191">
    <property type="protein sequence ID" value="APH54541.1"/>
    <property type="molecule type" value="Genomic_DNA"/>
</dbReference>
<reference evidence="4" key="1">
    <citation type="submission" date="2016-11" db="EMBL/GenBank/DDBJ databases">
        <title>Comparative genomic and phenotypic analysis of Granulibacter bethesdensis clinical isolates from patients with chronic granulomatous disease.</title>
        <authorList>
            <person name="Zarember K.A."/>
            <person name="Porcella S.F."/>
            <person name="Chu J."/>
            <person name="Ding L."/>
            <person name="Dahlstrom E."/>
            <person name="Barbian K."/>
            <person name="Martens C."/>
            <person name="Sykora L."/>
            <person name="Kramer S."/>
            <person name="Pettinato A.M."/>
            <person name="Hong H."/>
            <person name="Wald G."/>
            <person name="Berg L.J."/>
            <person name="Rogge L.S."/>
            <person name="Greenberg D.E."/>
            <person name="Falcone E.L."/>
            <person name="Neves J.F."/>
            <person name="Simoes M.J."/>
            <person name="Casal M."/>
            <person name="Rodriguez-Lopez F.C."/>
            <person name="Zelazny A."/>
            <person name="Gallin J.I."/>
            <person name="Holland S.M."/>
        </authorList>
    </citation>
    <scope>NUCLEOTIDE SEQUENCE [LARGE SCALE GENOMIC DNA]</scope>
    <source>
        <strain evidence="4">NIH9.1</strain>
    </source>
</reference>
<evidence type="ECO:0000256" key="1">
    <source>
        <dbReference type="SAM" id="Phobius"/>
    </source>
</evidence>
<keyword evidence="1" id="KW-0812">Transmembrane</keyword>
<keyword evidence="1" id="KW-0472">Membrane</keyword>
<feature type="transmembrane region" description="Helical" evidence="1">
    <location>
        <begin position="90"/>
        <end position="111"/>
    </location>
</feature>
<feature type="transmembrane region" description="Helical" evidence="1">
    <location>
        <begin position="256"/>
        <end position="276"/>
    </location>
</feature>
<feature type="transmembrane region" description="Helical" evidence="1">
    <location>
        <begin position="15"/>
        <end position="35"/>
    </location>
</feature>
<feature type="transmembrane region" description="Helical" evidence="1">
    <location>
        <begin position="231"/>
        <end position="250"/>
    </location>
</feature>
<proteinExistence type="predicted"/>
<dbReference type="RefSeq" id="WP_072572552.1">
    <property type="nucleotide sequence ID" value="NZ_CP018191.1"/>
</dbReference>
<organism evidence="3 4">
    <name type="scientific">Granulibacter bethesdensis</name>
    <dbReference type="NCBI Taxonomy" id="364410"/>
    <lineage>
        <taxon>Bacteria</taxon>
        <taxon>Pseudomonadati</taxon>
        <taxon>Pseudomonadota</taxon>
        <taxon>Alphaproteobacteria</taxon>
        <taxon>Acetobacterales</taxon>
        <taxon>Acetobacteraceae</taxon>
        <taxon>Granulibacter</taxon>
    </lineage>
</organism>